<dbReference type="Ensembl" id="ENSMALT00000030650.1">
    <property type="protein sequence ID" value="ENSMALP00000030117.1"/>
    <property type="gene ID" value="ENSMALG00000020828.1"/>
</dbReference>
<dbReference type="SUPFAM" id="SSF54695">
    <property type="entry name" value="POZ domain"/>
    <property type="match status" value="1"/>
</dbReference>
<dbReference type="STRING" id="43700.ENSMALP00000030117"/>
<organism evidence="4 5">
    <name type="scientific">Monopterus albus</name>
    <name type="common">Swamp eel</name>
    <dbReference type="NCBI Taxonomy" id="43700"/>
    <lineage>
        <taxon>Eukaryota</taxon>
        <taxon>Metazoa</taxon>
        <taxon>Chordata</taxon>
        <taxon>Craniata</taxon>
        <taxon>Vertebrata</taxon>
        <taxon>Euteleostomi</taxon>
        <taxon>Actinopterygii</taxon>
        <taxon>Neopterygii</taxon>
        <taxon>Teleostei</taxon>
        <taxon>Neoteleostei</taxon>
        <taxon>Acanthomorphata</taxon>
        <taxon>Anabantaria</taxon>
        <taxon>Synbranchiformes</taxon>
        <taxon>Synbranchidae</taxon>
        <taxon>Monopterus</taxon>
    </lineage>
</organism>
<evidence type="ECO:0000259" key="3">
    <source>
        <dbReference type="PROSITE" id="PS50097"/>
    </source>
</evidence>
<dbReference type="CTD" id="166348"/>
<dbReference type="PROSITE" id="PS50097">
    <property type="entry name" value="BTB"/>
    <property type="match status" value="1"/>
</dbReference>
<dbReference type="InterPro" id="IPR011705">
    <property type="entry name" value="BACK"/>
</dbReference>
<keyword evidence="1" id="KW-0880">Kelch repeat</keyword>
<dbReference type="Pfam" id="PF07707">
    <property type="entry name" value="BACK"/>
    <property type="match status" value="1"/>
</dbReference>
<sequence length="616" mass="69501">MDFTAKHGLVLLEQLRRMRETGHLTDVVLVAEGISFPCHRVILSAFSPYFRVMFTCGLRECNNREIFLRDTSADSLALLLNYMYCSDLPLTNANVQGISIAAFLLQMDDVFDRCQQHMTENMDASNCLGVYYFACDLGAEELADHAKRFLRKHFVQVCQNEEVLELESHQLGKLLTSDDLNVSREETILDVVLRWVKHSALMEGELRIRHLPELLKKVRLPLISPDYLREVMKRNMALLADAECLEMLNAALEATAIHPSAAPHKLKLRYGMETTDLLLCVGNDSGGIRSRYGSYAERSFCYTPSTGQTYYITSPRYGKALGYVCAGAVTEKNVIVVAGEASTRRMSQQKDINVEIYRYKEEAQGSWERLTSAEYRDSYALGSLGDTLYLLGGQMKLKNQFLITNCVERWSLQGGPWRSAAPLPLPLAHHSVVRMKDCLYVLGGRTPQSYRMDDEPDRLNNRLLEYDPNTNKWTELSPMKYSKYRCSAVVLHGEIYVMGGIGCEGVDRGQSRHCLSAVEIYNPDGDYWRDGPPLPCAQLSLRTNASNAGAVGGKIYVCGYYKGADRHDDITKDILELDPWENRWTVVARCALMHDNYDVCLVANLNPRGLMSPPAD</sequence>
<dbReference type="SUPFAM" id="SSF117281">
    <property type="entry name" value="Kelch motif"/>
    <property type="match status" value="1"/>
</dbReference>
<dbReference type="InterPro" id="IPR000210">
    <property type="entry name" value="BTB/POZ_dom"/>
</dbReference>
<dbReference type="SMART" id="SM00875">
    <property type="entry name" value="BACK"/>
    <property type="match status" value="1"/>
</dbReference>
<dbReference type="KEGG" id="malb:109958983"/>
<evidence type="ECO:0000313" key="4">
    <source>
        <dbReference type="Ensembl" id="ENSMALP00000030117.1"/>
    </source>
</evidence>
<dbReference type="InterPro" id="IPR011333">
    <property type="entry name" value="SKP1/BTB/POZ_sf"/>
</dbReference>
<dbReference type="Gene3D" id="3.30.710.10">
    <property type="entry name" value="Potassium Channel Kv1.1, Chain A"/>
    <property type="match status" value="1"/>
</dbReference>
<dbReference type="Pfam" id="PF00651">
    <property type="entry name" value="BTB"/>
    <property type="match status" value="1"/>
</dbReference>
<dbReference type="PANTHER" id="PTHR24412">
    <property type="entry name" value="KELCH PROTEIN"/>
    <property type="match status" value="1"/>
</dbReference>
<dbReference type="CDD" id="cd18485">
    <property type="entry name" value="BACK_KBTBD12"/>
    <property type="match status" value="1"/>
</dbReference>
<dbReference type="RefSeq" id="XP_020453656.1">
    <property type="nucleotide sequence ID" value="XM_020598000.1"/>
</dbReference>
<dbReference type="Proteomes" id="UP000261600">
    <property type="component" value="Unplaced"/>
</dbReference>
<evidence type="ECO:0000313" key="5">
    <source>
        <dbReference type="Proteomes" id="UP000261600"/>
    </source>
</evidence>
<keyword evidence="2" id="KW-0677">Repeat</keyword>
<dbReference type="Pfam" id="PF24681">
    <property type="entry name" value="Kelch_KLHDC2_KLHL20_DRC7"/>
    <property type="match status" value="1"/>
</dbReference>
<protein>
    <recommendedName>
        <fullName evidence="3">BTB domain-containing protein</fullName>
    </recommendedName>
</protein>
<reference evidence="4" key="2">
    <citation type="submission" date="2025-09" db="UniProtKB">
        <authorList>
            <consortium name="Ensembl"/>
        </authorList>
    </citation>
    <scope>IDENTIFICATION</scope>
</reference>
<dbReference type="InterPro" id="IPR017096">
    <property type="entry name" value="BTB-kelch_protein"/>
</dbReference>
<accession>A0A3Q3RA85</accession>
<proteinExistence type="predicted"/>
<reference evidence="4" key="1">
    <citation type="submission" date="2025-08" db="UniProtKB">
        <authorList>
            <consortium name="Ensembl"/>
        </authorList>
    </citation>
    <scope>IDENTIFICATION</scope>
</reference>
<dbReference type="Gene3D" id="2.120.10.80">
    <property type="entry name" value="Kelch-type beta propeller"/>
    <property type="match status" value="1"/>
</dbReference>
<dbReference type="SMART" id="SM00612">
    <property type="entry name" value="Kelch"/>
    <property type="match status" value="4"/>
</dbReference>
<dbReference type="InterPro" id="IPR015915">
    <property type="entry name" value="Kelch-typ_b-propeller"/>
</dbReference>
<dbReference type="SMART" id="SM00225">
    <property type="entry name" value="BTB"/>
    <property type="match status" value="1"/>
</dbReference>
<keyword evidence="5" id="KW-1185">Reference proteome</keyword>
<name>A0A3Q3RA85_MONAL</name>
<dbReference type="AlphaFoldDB" id="A0A3Q3RA85"/>
<dbReference type="Gene3D" id="1.25.40.420">
    <property type="match status" value="1"/>
</dbReference>
<feature type="domain" description="BTB" evidence="3">
    <location>
        <begin position="25"/>
        <end position="92"/>
    </location>
</feature>
<dbReference type="PANTHER" id="PTHR24412:SF491">
    <property type="entry name" value="KELCH REPEAT AND BTB DOMAIN-CONTAINING PROTEIN 12"/>
    <property type="match status" value="1"/>
</dbReference>
<dbReference type="PIRSF" id="PIRSF037037">
    <property type="entry name" value="Kelch-like_protein_gigaxonin"/>
    <property type="match status" value="1"/>
</dbReference>
<evidence type="ECO:0000256" key="1">
    <source>
        <dbReference type="ARBA" id="ARBA00022441"/>
    </source>
</evidence>
<dbReference type="FunFam" id="1.25.40.420:FF:000001">
    <property type="entry name" value="Kelch-like family member 12"/>
    <property type="match status" value="1"/>
</dbReference>
<dbReference type="GeneID" id="109958983"/>
<evidence type="ECO:0000256" key="2">
    <source>
        <dbReference type="ARBA" id="ARBA00022737"/>
    </source>
</evidence>
<dbReference type="InterPro" id="IPR006652">
    <property type="entry name" value="Kelch_1"/>
</dbReference>
<dbReference type="OrthoDB" id="45365at2759"/>